<keyword evidence="2" id="KW-1185">Reference proteome</keyword>
<name>A0A1R3T4T2_9BACT</name>
<evidence type="ECO:0000313" key="2">
    <source>
        <dbReference type="Proteomes" id="UP000187464"/>
    </source>
</evidence>
<dbReference type="RefSeq" id="WP_076930259.1">
    <property type="nucleotide sequence ID" value="NZ_DAMBAO010000004.1"/>
</dbReference>
<accession>A0A1R3T4T2</accession>
<dbReference type="Pfam" id="PF16271">
    <property type="entry name" value="DUF4924"/>
    <property type="match status" value="1"/>
</dbReference>
<dbReference type="EMBL" id="LT605205">
    <property type="protein sequence ID" value="SCD20298.1"/>
    <property type="molecule type" value="Genomic_DNA"/>
</dbReference>
<dbReference type="Proteomes" id="UP000187464">
    <property type="component" value="Chromosome I"/>
</dbReference>
<reference evidence="1 2" key="1">
    <citation type="submission" date="2016-08" db="EMBL/GenBank/DDBJ databases">
        <authorList>
            <person name="Seilhamer J.J."/>
        </authorList>
    </citation>
    <scope>NUCLEOTIDE SEQUENCE [LARGE SCALE GENOMIC DNA]</scope>
    <source>
        <strain evidence="1">M3/6</strain>
    </source>
</reference>
<dbReference type="KEGG" id="psac:PSM36_1477"/>
<dbReference type="AlphaFoldDB" id="A0A1R3T4T2"/>
<gene>
    <name evidence="1" type="ORF">PSM36_1477</name>
</gene>
<dbReference type="InterPro" id="IPR032574">
    <property type="entry name" value="DUF4924"/>
</dbReference>
<sequence length="176" mass="20535">MLIARQKKQENIAEYLLYMWQLEDILRSYELDIDKVQQSLIDPVYHTEEEKKEARDWYEGLIMMMKSEGIQKEGHLQINKNLVIDLTDLHLRLLKDPKESAYIGIYYNTLPHIVALRAKSGNKDVSELETCFTALYGYLLLKLQKREISGETQAAIAQITGLLRLLSQKYKAVEEE</sequence>
<evidence type="ECO:0008006" key="3">
    <source>
        <dbReference type="Google" id="ProtNLM"/>
    </source>
</evidence>
<organism evidence="1 2">
    <name type="scientific">Proteiniphilum saccharofermentans</name>
    <dbReference type="NCBI Taxonomy" id="1642647"/>
    <lineage>
        <taxon>Bacteria</taxon>
        <taxon>Pseudomonadati</taxon>
        <taxon>Bacteroidota</taxon>
        <taxon>Bacteroidia</taxon>
        <taxon>Bacteroidales</taxon>
        <taxon>Dysgonomonadaceae</taxon>
        <taxon>Proteiniphilum</taxon>
    </lineage>
</organism>
<protein>
    <recommendedName>
        <fullName evidence="3">DUF4924 domain-containing protein</fullName>
    </recommendedName>
</protein>
<evidence type="ECO:0000313" key="1">
    <source>
        <dbReference type="EMBL" id="SCD20298.1"/>
    </source>
</evidence>
<dbReference type="STRING" id="1642647.PSM36_1477"/>
<proteinExistence type="predicted"/>